<evidence type="ECO:0000313" key="2">
    <source>
        <dbReference type="Proteomes" id="UP000001249"/>
    </source>
</evidence>
<dbReference type="RefSeq" id="YP_851098.1">
    <property type="nucleotide sequence ID" value="NC_008562.1"/>
</dbReference>
<evidence type="ECO:0000313" key="1">
    <source>
        <dbReference type="EMBL" id="BAF36175.1"/>
    </source>
</evidence>
<keyword evidence="2" id="KW-1185">Reference proteome</keyword>
<reference evidence="2" key="1">
    <citation type="journal article" date="2008" name="J. Bacteriol.">
        <title>Ma-LMM01 infecting toxic Microcystis aeruginosa illuminates diverse cyanophage genome strategies.</title>
        <authorList>
            <person name="Yoshida T."/>
            <person name="Nagasaki K."/>
            <person name="Takashima Y."/>
            <person name="Shirai Y."/>
            <person name="Tomaru Y."/>
            <person name="Takao Y."/>
            <person name="Sakamoto S."/>
            <person name="Hiroishi S."/>
            <person name="Ogata H."/>
        </authorList>
    </citation>
    <scope>NUCLEOTIDE SEQUENCE</scope>
</reference>
<accession>A0A7J8</accession>
<dbReference type="Proteomes" id="UP000001249">
    <property type="component" value="Segment"/>
</dbReference>
<dbReference type="GeneID" id="4484481"/>
<name>A0A7J8_9CAUD</name>
<organism evidence="1 2">
    <name type="scientific">Microcystis phage LMM01</name>
    <dbReference type="NCBI Taxonomy" id="2856824"/>
    <lineage>
        <taxon>Viruses</taxon>
        <taxon>Duplodnaviria</taxon>
        <taxon>Heunggongvirae</taxon>
        <taxon>Uroviricota</taxon>
        <taxon>Caudoviricetes</taxon>
        <taxon>Fukuivirus</taxon>
        <taxon>Fukuivirus LMM01</taxon>
    </lineage>
</organism>
<dbReference type="EMBL" id="AB231700">
    <property type="protein sequence ID" value="BAF36175.1"/>
    <property type="molecule type" value="Genomic_DNA"/>
</dbReference>
<proteinExistence type="predicted"/>
<protein>
    <submittedName>
        <fullName evidence="1">Uncharacterized protein</fullName>
    </submittedName>
</protein>
<dbReference type="KEGG" id="vg:4484481"/>
<sequence>MTSLKVGNMQLERLLALEALERLLVRRIRNATIKDTCLVFDLDEGLSARSYKINIASLLHGTLESTYYNYLAGRMLTEGYTYTAVEGGEIVESPRGDIYQIHGTDCSCPQRGYCKHLILRDWHLAYRARQNDLRHRVKPR</sequence>